<evidence type="ECO:0000313" key="3">
    <source>
        <dbReference type="Proteomes" id="UP000266188"/>
    </source>
</evidence>
<comment type="caution">
    <text evidence="2">The sequence shown here is derived from an EMBL/GenBank/DDBJ whole genome shotgun (WGS) entry which is preliminary data.</text>
</comment>
<dbReference type="EMBL" id="MVGC01000054">
    <property type="protein sequence ID" value="RJE25222.1"/>
    <property type="molecule type" value="Genomic_DNA"/>
</dbReference>
<organism evidence="2 3">
    <name type="scientific">Aspergillus sclerotialis</name>
    <dbReference type="NCBI Taxonomy" id="2070753"/>
    <lineage>
        <taxon>Eukaryota</taxon>
        <taxon>Fungi</taxon>
        <taxon>Dikarya</taxon>
        <taxon>Ascomycota</taxon>
        <taxon>Pezizomycotina</taxon>
        <taxon>Eurotiomycetes</taxon>
        <taxon>Eurotiomycetidae</taxon>
        <taxon>Eurotiales</taxon>
        <taxon>Aspergillaceae</taxon>
        <taxon>Aspergillus</taxon>
        <taxon>Aspergillus subgen. Polypaecilum</taxon>
    </lineage>
</organism>
<dbReference type="Proteomes" id="UP000266188">
    <property type="component" value="Unassembled WGS sequence"/>
</dbReference>
<dbReference type="InterPro" id="IPR000182">
    <property type="entry name" value="GNAT_dom"/>
</dbReference>
<accession>A0A3A2ZPX9</accession>
<feature type="domain" description="N-acetyltransferase" evidence="1">
    <location>
        <begin position="14"/>
        <end position="202"/>
    </location>
</feature>
<dbReference type="PANTHER" id="PTHR42791:SF5">
    <property type="entry name" value="HYPOTHETICAL ACETYLTRANSFERASE (EUROFUNG)"/>
    <property type="match status" value="1"/>
</dbReference>
<keyword evidence="3" id="KW-1185">Reference proteome</keyword>
<dbReference type="GO" id="GO:0016747">
    <property type="term" value="F:acyltransferase activity, transferring groups other than amino-acyl groups"/>
    <property type="evidence" value="ECO:0007669"/>
    <property type="project" value="InterPro"/>
</dbReference>
<dbReference type="Pfam" id="PF00583">
    <property type="entry name" value="Acetyltransf_1"/>
    <property type="match status" value="1"/>
</dbReference>
<dbReference type="Gene3D" id="3.40.630.30">
    <property type="match status" value="1"/>
</dbReference>
<name>A0A3A2ZPX9_9EURO</name>
<dbReference type="SUPFAM" id="SSF55729">
    <property type="entry name" value="Acyl-CoA N-acyltransferases (Nat)"/>
    <property type="match status" value="1"/>
</dbReference>
<gene>
    <name evidence="2" type="ORF">PHISCL_02435</name>
</gene>
<dbReference type="InterPro" id="IPR016181">
    <property type="entry name" value="Acyl_CoA_acyltransferase"/>
</dbReference>
<dbReference type="PROSITE" id="PS51186">
    <property type="entry name" value="GNAT"/>
    <property type="match status" value="1"/>
</dbReference>
<evidence type="ECO:0000313" key="2">
    <source>
        <dbReference type="EMBL" id="RJE25222.1"/>
    </source>
</evidence>
<dbReference type="OrthoDB" id="410198at2759"/>
<proteinExistence type="predicted"/>
<dbReference type="STRING" id="2070753.A0A3A2ZPX9"/>
<sequence length="232" mass="26462">MPFILSPAEDSDFLELMRVFWISFEDPYQASCAPLKEFAAAQLKEYKSDPEITWLKVVDSETGKIAGGAKWLLHKSNPFANPPEEPFQATWYPEGPGREFVTQAVLGVLMPRMSRAQRPHAFLHIAFVLPEYRRRGVAKLVTEWGVKKADELGLESWVDSSALARGLYKQYGFIFVSEQSIEPKEPEGLSPAEKEEWIKTRELMLPIETATFWRPVGGKYIEGVTVRPWEVQ</sequence>
<evidence type="ECO:0000259" key="1">
    <source>
        <dbReference type="PROSITE" id="PS51186"/>
    </source>
</evidence>
<protein>
    <submittedName>
        <fullName evidence="2">GNAT family acetyltransferase</fullName>
    </submittedName>
</protein>
<dbReference type="InterPro" id="IPR052523">
    <property type="entry name" value="Trichothecene_AcTrans"/>
</dbReference>
<dbReference type="PANTHER" id="PTHR42791">
    <property type="entry name" value="GNAT FAMILY ACETYLTRANSFERASE"/>
    <property type="match status" value="1"/>
</dbReference>
<keyword evidence="2" id="KW-0808">Transferase</keyword>
<dbReference type="CDD" id="cd04301">
    <property type="entry name" value="NAT_SF"/>
    <property type="match status" value="1"/>
</dbReference>
<reference evidence="3" key="1">
    <citation type="submission" date="2017-02" db="EMBL/GenBank/DDBJ databases">
        <authorList>
            <person name="Tafer H."/>
            <person name="Lopandic K."/>
        </authorList>
    </citation>
    <scope>NUCLEOTIDE SEQUENCE [LARGE SCALE GENOMIC DNA]</scope>
    <source>
        <strain evidence="3">CBS 366.77</strain>
    </source>
</reference>
<dbReference type="AlphaFoldDB" id="A0A3A2ZPX9"/>